<dbReference type="Pfam" id="PF01497">
    <property type="entry name" value="Peripla_BP_2"/>
    <property type="match status" value="1"/>
</dbReference>
<proteinExistence type="predicted"/>
<dbReference type="AlphaFoldDB" id="A0A1H2QF82"/>
<dbReference type="InterPro" id="IPR002491">
    <property type="entry name" value="ABC_transptr_periplasmic_BD"/>
</dbReference>
<evidence type="ECO:0000313" key="4">
    <source>
        <dbReference type="Proteomes" id="UP000243778"/>
    </source>
</evidence>
<accession>A0A1H2QF82</accession>
<dbReference type="InterPro" id="IPR050902">
    <property type="entry name" value="ABC_Transporter_SBP"/>
</dbReference>
<keyword evidence="1" id="KW-0732">Signal</keyword>
<dbReference type="PANTHER" id="PTHR30535">
    <property type="entry name" value="VITAMIN B12-BINDING PROTEIN"/>
    <property type="match status" value="1"/>
</dbReference>
<dbReference type="SUPFAM" id="SSF53807">
    <property type="entry name" value="Helical backbone' metal receptor"/>
    <property type="match status" value="1"/>
</dbReference>
<evidence type="ECO:0000313" key="3">
    <source>
        <dbReference type="EMBL" id="SDW05314.1"/>
    </source>
</evidence>
<name>A0A1H2QF82_9PSED</name>
<evidence type="ECO:0000256" key="1">
    <source>
        <dbReference type="SAM" id="SignalP"/>
    </source>
</evidence>
<feature type="signal peptide" evidence="1">
    <location>
        <begin position="1"/>
        <end position="23"/>
    </location>
</feature>
<keyword evidence="4" id="KW-1185">Reference proteome</keyword>
<reference evidence="4" key="1">
    <citation type="submission" date="2016-10" db="EMBL/GenBank/DDBJ databases">
        <authorList>
            <person name="Varghese N."/>
            <person name="Submissions S."/>
        </authorList>
    </citation>
    <scope>NUCLEOTIDE SEQUENCE [LARGE SCALE GENOMIC DNA]</scope>
    <source>
        <strain evidence="4">NRRL B-59562</strain>
    </source>
</reference>
<evidence type="ECO:0000259" key="2">
    <source>
        <dbReference type="PROSITE" id="PS50983"/>
    </source>
</evidence>
<dbReference type="PANTHER" id="PTHR30535:SF4">
    <property type="entry name" value="HEMIN-BINDING PERIPLASMIC PROTEIN HMUT"/>
    <property type="match status" value="1"/>
</dbReference>
<dbReference type="STRING" id="1007099.SAMN05216287_0018"/>
<feature type="domain" description="Fe/B12 periplasmic-binding" evidence="2">
    <location>
        <begin position="29"/>
        <end position="288"/>
    </location>
</feature>
<feature type="chain" id="PRO_5017252848" evidence="1">
    <location>
        <begin position="24"/>
        <end position="298"/>
    </location>
</feature>
<dbReference type="Gene3D" id="3.40.50.1980">
    <property type="entry name" value="Nitrogenase molybdenum iron protein domain"/>
    <property type="match status" value="2"/>
</dbReference>
<dbReference type="Proteomes" id="UP000243778">
    <property type="component" value="Unassembled WGS sequence"/>
</dbReference>
<organism evidence="3 4">
    <name type="scientific">Pseudomonas kuykendallii</name>
    <dbReference type="NCBI Taxonomy" id="1007099"/>
    <lineage>
        <taxon>Bacteria</taxon>
        <taxon>Pseudomonadati</taxon>
        <taxon>Pseudomonadota</taxon>
        <taxon>Gammaproteobacteria</taxon>
        <taxon>Pseudomonadales</taxon>
        <taxon>Pseudomonadaceae</taxon>
        <taxon>Pseudomonas</taxon>
    </lineage>
</organism>
<protein>
    <submittedName>
        <fullName evidence="3">Iron complex transport system substrate-binding protein</fullName>
    </submittedName>
</protein>
<dbReference type="EMBL" id="FNNU01000001">
    <property type="protein sequence ID" value="SDW05314.1"/>
    <property type="molecule type" value="Genomic_DNA"/>
</dbReference>
<gene>
    <name evidence="3" type="ORF">SAMN05216287_0018</name>
</gene>
<dbReference type="PROSITE" id="PS50983">
    <property type="entry name" value="FE_B12_PBP"/>
    <property type="match status" value="1"/>
</dbReference>
<sequence length="298" mass="31011">MRRIAGALALLIGVLTAPGLAGAEDLPQRWVSAGGSLSEWVVALGGERKLVGVDSTSQHPGSLRALPSIGYQRQLAAEGILALKPDLLLGSEEMGPPTVLAQLKAAGVRIETLSAAPEVPALQANLKRLGELLGDPQRAARTLADYEARLQRQAQWVEQARVTAPAPRVLFLLGHVGNSPMAAGKDTAAAWFVEHAGGRNLTGHDGYKPISAESMAALDPDVVVFADRRLSGDDAIAALLKSTPALASTKAAKGGRILWVDPTLLVGGLGPRIPQALADLSAGFYPAAPPLKVADRQP</sequence>